<dbReference type="PANTHER" id="PTHR47331">
    <property type="entry name" value="PHD-TYPE DOMAIN-CONTAINING PROTEIN"/>
    <property type="match status" value="1"/>
</dbReference>
<gene>
    <name evidence="2" type="ORF">NBR_LOCUS12367</name>
</gene>
<accession>A0A0N4Y844</accession>
<evidence type="ECO:0000313" key="4">
    <source>
        <dbReference type="WBParaSite" id="NBR_0001236601-mRNA-1"/>
    </source>
</evidence>
<organism evidence="4">
    <name type="scientific">Nippostrongylus brasiliensis</name>
    <name type="common">Rat hookworm</name>
    <dbReference type="NCBI Taxonomy" id="27835"/>
    <lineage>
        <taxon>Eukaryota</taxon>
        <taxon>Metazoa</taxon>
        <taxon>Ecdysozoa</taxon>
        <taxon>Nematoda</taxon>
        <taxon>Chromadorea</taxon>
        <taxon>Rhabditida</taxon>
        <taxon>Rhabditina</taxon>
        <taxon>Rhabditomorpha</taxon>
        <taxon>Strongyloidea</taxon>
        <taxon>Heligmosomidae</taxon>
        <taxon>Nippostrongylus</taxon>
    </lineage>
</organism>
<reference evidence="4" key="1">
    <citation type="submission" date="2017-02" db="UniProtKB">
        <authorList>
            <consortium name="WormBaseParasite"/>
        </authorList>
    </citation>
    <scope>IDENTIFICATION</scope>
</reference>
<sequence length="360" mass="39905">MELNALTLATRLANSIYTALKTRITITVIVLLSDSEIALSWIRNEAAATAAGTMVNNRVSEIRKIVETLPVDTHFGYVNTLFNPADCATRGVDKSNFGDHIWWKGPAFITTPLESWPTESHLFRLKVHADEATCTVSRTQPINHVTDLLDWKRHNDIDKCITTVGYVLSIIRMWTRHVNEELRTRVEKTIPERRNTATKPFITATERKQALNVLLRNHQAVHLTEQQRKTWKELRLRKDYCGILRFPTPTLLPISQLRVPTSSNANSATNSATSFSISSTISSANGYTVSFSASSTITLANVYSVSFTASYHPARPTATPSTSPTVPPPGTPSTTTNYAKGYSASLTTSYAISFNSVRSS</sequence>
<keyword evidence="3" id="KW-1185">Reference proteome</keyword>
<dbReference type="STRING" id="27835.A0A0N4Y844"/>
<proteinExistence type="predicted"/>
<name>A0A0N4Y844_NIPBR</name>
<evidence type="ECO:0000313" key="3">
    <source>
        <dbReference type="Proteomes" id="UP000271162"/>
    </source>
</evidence>
<feature type="compositionally biased region" description="Low complexity" evidence="1">
    <location>
        <begin position="314"/>
        <end position="324"/>
    </location>
</feature>
<evidence type="ECO:0000256" key="1">
    <source>
        <dbReference type="SAM" id="MobiDB-lite"/>
    </source>
</evidence>
<dbReference type="Proteomes" id="UP000271162">
    <property type="component" value="Unassembled WGS sequence"/>
</dbReference>
<evidence type="ECO:0000313" key="2">
    <source>
        <dbReference type="EMBL" id="VDL75956.1"/>
    </source>
</evidence>
<dbReference type="WBParaSite" id="NBR_0001236601-mRNA-1">
    <property type="protein sequence ID" value="NBR_0001236601-mRNA-1"/>
    <property type="gene ID" value="NBR_0001236601"/>
</dbReference>
<dbReference type="EMBL" id="UYSL01020736">
    <property type="protein sequence ID" value="VDL75956.1"/>
    <property type="molecule type" value="Genomic_DNA"/>
</dbReference>
<feature type="region of interest" description="Disordered" evidence="1">
    <location>
        <begin position="314"/>
        <end position="338"/>
    </location>
</feature>
<protein>
    <submittedName>
        <fullName evidence="4">Reverse transcriptase domain-containing protein</fullName>
    </submittedName>
</protein>
<dbReference type="AlphaFoldDB" id="A0A0N4Y844"/>
<reference evidence="2 3" key="2">
    <citation type="submission" date="2018-11" db="EMBL/GenBank/DDBJ databases">
        <authorList>
            <consortium name="Pathogen Informatics"/>
        </authorList>
    </citation>
    <scope>NUCLEOTIDE SEQUENCE [LARGE SCALE GENOMIC DNA]</scope>
</reference>